<keyword evidence="7" id="KW-0677">Repeat</keyword>
<dbReference type="PANTHER" id="PTHR46200:SF1">
    <property type="entry name" value="GATOR COMPLEX PROTEIN WDR24"/>
    <property type="match status" value="1"/>
</dbReference>
<dbReference type="InterPro" id="IPR001841">
    <property type="entry name" value="Znf_RING"/>
</dbReference>
<dbReference type="GO" id="GO:0016239">
    <property type="term" value="P:positive regulation of macroautophagy"/>
    <property type="evidence" value="ECO:0007669"/>
    <property type="project" value="TreeGrafter"/>
</dbReference>
<evidence type="ECO:0000256" key="4">
    <source>
        <dbReference type="ARBA" id="ARBA00022554"/>
    </source>
</evidence>
<dbReference type="InterPro" id="IPR036322">
    <property type="entry name" value="WD40_repeat_dom_sf"/>
</dbReference>
<dbReference type="PROSITE" id="PS50089">
    <property type="entry name" value="ZF_RING_2"/>
    <property type="match status" value="1"/>
</dbReference>
<dbReference type="PANTHER" id="PTHR46200">
    <property type="entry name" value="GATOR COMPLEX PROTEIN WDR24"/>
    <property type="match status" value="1"/>
</dbReference>
<evidence type="ECO:0000256" key="8">
    <source>
        <dbReference type="ARBA" id="ARBA00022771"/>
    </source>
</evidence>
<feature type="domain" description="RING-type" evidence="13">
    <location>
        <begin position="962"/>
        <end position="1001"/>
    </location>
</feature>
<evidence type="ECO:0000256" key="9">
    <source>
        <dbReference type="ARBA" id="ARBA00022833"/>
    </source>
</evidence>
<reference evidence="14" key="1">
    <citation type="journal article" date="2019" name="G3 (Bethesda)">
        <title>Genome Assemblies of Two Rare Opportunistic Yeast Pathogens: Diutina rugosa (syn. Candida rugosa) and Trichomonascus ciferrii (syn. Candida ciferrii).</title>
        <authorList>
            <person name="Mixao V."/>
            <person name="Saus E."/>
            <person name="Hansen A.P."/>
            <person name="Lass-Florl C."/>
            <person name="Gabaldon T."/>
        </authorList>
    </citation>
    <scope>NUCLEOTIDE SEQUENCE</scope>
    <source>
        <strain evidence="14">CBS 4856</strain>
    </source>
</reference>
<sequence>MSSPGGGFNSEGDSNDSRISSSQQTYANRAASAIKASGALARFGKVLYGSSKDSVSGGSAVASPDKIRNRSLQFKAKSGIMVMGQSADRCSAAIAGRDFFQVLNVNNEVTTSYDLRGSRKQRDVDKMLAVTSLKWGYQRHILVYDLGKETGRAKPVLELNDGNRAINTLGFSPYAGHVLFSGSGDGSIKGWDMRISSKRPSLVLPKSGDSAREVQCSPFNAKKLAVIYDSGVIQRWDIRNTKKFDRRMHAHSGVGLSLDWHPEYDYIASGGRDQQIQIWNMSTESRHPDHTIFTPSAVSRVRWQVENSTSSRSAANGVLNTNIASCGRGKGDYSTYIWNPCRPYIPVNVLESHTDTVSEICWRSDKLFWSTSRDGYFYQYDLGNEPLLIDNLPANAFAWTPTNELSFVVQDKYRDQFGAMSHVKMTDEDYGMSDDSSTHTNAAVTNLNTISNSKRSGSDNRRTGSSTYKPPIQEVEFNQAICEAAFAGLGLDLFEYFAGRYTVFSSTGERLEALCQKNSQVAAEAGRYRTAQVWKIIESSIIQERAQFADYITKLEASKHVKPSASVGHALISPNGMISRTASSSGLQKHNQLHGPITSKIAESLKMNTSSATSTPTITKDPTSSPFTKTASTGGTYFTMGEPSNNRGSKLKSEATANDSDSVSSATVPPVPVPENSGGQRALKDDDDAVDPVASSYDTSGSSVGATAFGSFEDKKPRANSNYTQLPMVEPKSYSTNDSGLTDENGVAMSWTRIAANSHNSTKKEDLAVISDHSVSEANGDDFYNKKRKESFGLGILNSEEPPIEEEEETEAHQEKKIGKPSAEERERLLYREFLDTLTQPWRTEKLIQRATEFALQEGDVQFCAVMGTMFLETYTKAFSSPTAVEEWVHCYVQLLKRCGLFTAAAEVSKVSEFDSIRELSLTETTLETLCHRCMGPLAGDDPTKIDGFWYCKNCRKLLDGCSLCSEPVKGLALWVLQCGHKLHVKCMKLWVFEEGMLECPSGCGTLLVQGV</sequence>
<dbReference type="Pfam" id="PF17120">
    <property type="entry name" value="zf-RING_16"/>
    <property type="match status" value="1"/>
</dbReference>
<feature type="region of interest" description="Disordered" evidence="12">
    <location>
        <begin position="449"/>
        <end position="469"/>
    </location>
</feature>
<feature type="compositionally biased region" description="Basic and acidic residues" evidence="12">
    <location>
        <begin position="811"/>
        <end position="822"/>
    </location>
</feature>
<dbReference type="SMART" id="SM00320">
    <property type="entry name" value="WD40"/>
    <property type="match status" value="4"/>
</dbReference>
<dbReference type="PROSITE" id="PS50082">
    <property type="entry name" value="WD_REPEATS_2"/>
    <property type="match status" value="2"/>
</dbReference>
<dbReference type="InterPro" id="IPR049566">
    <property type="entry name" value="WDR59_RTC1-like_RING_Znf"/>
</dbReference>
<evidence type="ECO:0000259" key="13">
    <source>
        <dbReference type="PROSITE" id="PS50089"/>
    </source>
</evidence>
<evidence type="ECO:0000256" key="6">
    <source>
        <dbReference type="ARBA" id="ARBA00022723"/>
    </source>
</evidence>
<keyword evidence="5 11" id="KW-0853">WD repeat</keyword>
<keyword evidence="15" id="KW-1185">Reference proteome</keyword>
<feature type="compositionally biased region" description="Polar residues" evidence="12">
    <location>
        <begin position="607"/>
        <end position="648"/>
    </location>
</feature>
<proteinExistence type="inferred from homology"/>
<dbReference type="VEuPathDB" id="FungiDB:TRICI_001393"/>
<dbReference type="InterPro" id="IPR037590">
    <property type="entry name" value="WDR24"/>
</dbReference>
<dbReference type="GO" id="GO:0008270">
    <property type="term" value="F:zinc ion binding"/>
    <property type="evidence" value="ECO:0007669"/>
    <property type="project" value="UniProtKB-KW"/>
</dbReference>
<organism evidence="14 15">
    <name type="scientific">Trichomonascus ciferrii</name>
    <dbReference type="NCBI Taxonomy" id="44093"/>
    <lineage>
        <taxon>Eukaryota</taxon>
        <taxon>Fungi</taxon>
        <taxon>Dikarya</taxon>
        <taxon>Ascomycota</taxon>
        <taxon>Saccharomycotina</taxon>
        <taxon>Dipodascomycetes</taxon>
        <taxon>Dipodascales</taxon>
        <taxon>Trichomonascaceae</taxon>
        <taxon>Trichomonascus</taxon>
        <taxon>Trichomonascus ciferrii complex</taxon>
    </lineage>
</organism>
<dbReference type="GO" id="GO:0005829">
    <property type="term" value="C:cytosol"/>
    <property type="evidence" value="ECO:0007669"/>
    <property type="project" value="TreeGrafter"/>
</dbReference>
<feature type="repeat" description="WD" evidence="11">
    <location>
        <begin position="159"/>
        <end position="201"/>
    </location>
</feature>
<dbReference type="PROSITE" id="PS00678">
    <property type="entry name" value="WD_REPEATS_1"/>
    <property type="match status" value="2"/>
</dbReference>
<evidence type="ECO:0000256" key="10">
    <source>
        <dbReference type="PROSITE-ProRule" id="PRU00175"/>
    </source>
</evidence>
<keyword evidence="6" id="KW-0479">Metal-binding</keyword>
<evidence type="ECO:0000256" key="12">
    <source>
        <dbReference type="SAM" id="MobiDB-lite"/>
    </source>
</evidence>
<dbReference type="OrthoDB" id="60955at2759"/>
<evidence type="ECO:0000313" key="15">
    <source>
        <dbReference type="Proteomes" id="UP000761534"/>
    </source>
</evidence>
<dbReference type="AlphaFoldDB" id="A0A642V8S7"/>
<dbReference type="InterPro" id="IPR001680">
    <property type="entry name" value="WD40_rpt"/>
</dbReference>
<dbReference type="InterPro" id="IPR015943">
    <property type="entry name" value="WD40/YVTN_repeat-like_dom_sf"/>
</dbReference>
<keyword evidence="8 10" id="KW-0863">Zinc-finger</keyword>
<dbReference type="Proteomes" id="UP000761534">
    <property type="component" value="Unassembled WGS sequence"/>
</dbReference>
<accession>A0A642V8S7</accession>
<feature type="region of interest" description="Disordered" evidence="12">
    <location>
        <begin position="607"/>
        <end position="722"/>
    </location>
</feature>
<gene>
    <name evidence="14" type="ORF">TRICI_001393</name>
</gene>
<evidence type="ECO:0000256" key="2">
    <source>
        <dbReference type="ARBA" id="ARBA00008863"/>
    </source>
</evidence>
<feature type="repeat" description="WD" evidence="11">
    <location>
        <begin position="248"/>
        <end position="289"/>
    </location>
</feature>
<dbReference type="PROSITE" id="PS50294">
    <property type="entry name" value="WD_REPEATS_REGION"/>
    <property type="match status" value="2"/>
</dbReference>
<evidence type="ECO:0000256" key="7">
    <source>
        <dbReference type="ARBA" id="ARBA00022737"/>
    </source>
</evidence>
<dbReference type="GO" id="GO:0061700">
    <property type="term" value="C:GATOR2 complex"/>
    <property type="evidence" value="ECO:0007669"/>
    <property type="project" value="TreeGrafter"/>
</dbReference>
<dbReference type="InterPro" id="IPR019775">
    <property type="entry name" value="WD40_repeat_CS"/>
</dbReference>
<dbReference type="Gene3D" id="2.130.10.10">
    <property type="entry name" value="YVTN repeat-like/Quinoprotein amine dehydrogenase"/>
    <property type="match status" value="2"/>
</dbReference>
<dbReference type="GO" id="GO:0005774">
    <property type="term" value="C:vacuolar membrane"/>
    <property type="evidence" value="ECO:0007669"/>
    <property type="project" value="TreeGrafter"/>
</dbReference>
<evidence type="ECO:0000256" key="3">
    <source>
        <dbReference type="ARBA" id="ARBA00015098"/>
    </source>
</evidence>
<comment type="caution">
    <text evidence="14">The sequence shown here is derived from an EMBL/GenBank/DDBJ whole genome shotgun (WGS) entry which is preliminary data.</text>
</comment>
<comment type="subcellular location">
    <subcellularLocation>
        <location evidence="1">Vacuole</location>
    </subcellularLocation>
</comment>
<dbReference type="EMBL" id="SWFS01000097">
    <property type="protein sequence ID" value="KAA8916530.1"/>
    <property type="molecule type" value="Genomic_DNA"/>
</dbReference>
<dbReference type="SUPFAM" id="SSF50978">
    <property type="entry name" value="WD40 repeat-like"/>
    <property type="match status" value="1"/>
</dbReference>
<comment type="similarity">
    <text evidence="2">Belongs to the WD repeat RTC1 family.</text>
</comment>
<name>A0A642V8S7_9ASCO</name>
<keyword evidence="9" id="KW-0862">Zinc</keyword>
<dbReference type="GO" id="GO:1904263">
    <property type="term" value="P:positive regulation of TORC1 signaling"/>
    <property type="evidence" value="ECO:0007669"/>
    <property type="project" value="TreeGrafter"/>
</dbReference>
<evidence type="ECO:0000256" key="1">
    <source>
        <dbReference type="ARBA" id="ARBA00004116"/>
    </source>
</evidence>
<keyword evidence="4" id="KW-0926">Vacuole</keyword>
<evidence type="ECO:0000256" key="11">
    <source>
        <dbReference type="PROSITE-ProRule" id="PRU00221"/>
    </source>
</evidence>
<feature type="region of interest" description="Disordered" evidence="12">
    <location>
        <begin position="798"/>
        <end position="822"/>
    </location>
</feature>
<evidence type="ECO:0000313" key="14">
    <source>
        <dbReference type="EMBL" id="KAA8916530.1"/>
    </source>
</evidence>
<feature type="region of interest" description="Disordered" evidence="12">
    <location>
        <begin position="1"/>
        <end position="24"/>
    </location>
</feature>
<protein>
    <recommendedName>
        <fullName evidence="3">Restriction of telomere capping protein 1</fullName>
    </recommendedName>
</protein>
<evidence type="ECO:0000256" key="5">
    <source>
        <dbReference type="ARBA" id="ARBA00022574"/>
    </source>
</evidence>
<dbReference type="Pfam" id="PF00400">
    <property type="entry name" value="WD40"/>
    <property type="match status" value="2"/>
</dbReference>